<keyword evidence="1" id="KW-0808">Transferase</keyword>
<dbReference type="AlphaFoldDB" id="A0A0R1FG20"/>
<organism evidence="1 2">
    <name type="scientific">Loigolactobacillus coryniformis subsp. coryniformis KCTC 3167 = DSM 20001</name>
    <dbReference type="NCBI Taxonomy" id="913848"/>
    <lineage>
        <taxon>Bacteria</taxon>
        <taxon>Bacillati</taxon>
        <taxon>Bacillota</taxon>
        <taxon>Bacilli</taxon>
        <taxon>Lactobacillales</taxon>
        <taxon>Lactobacillaceae</taxon>
        <taxon>Loigolactobacillus</taxon>
    </lineage>
</organism>
<proteinExistence type="predicted"/>
<protein>
    <submittedName>
        <fullName evidence="1">Glutamine amidotransferase, class I</fullName>
    </submittedName>
</protein>
<dbReference type="GO" id="GO:0005829">
    <property type="term" value="C:cytosol"/>
    <property type="evidence" value="ECO:0007669"/>
    <property type="project" value="TreeGrafter"/>
</dbReference>
<dbReference type="CDD" id="cd01745">
    <property type="entry name" value="GATase1_2"/>
    <property type="match status" value="1"/>
</dbReference>
<dbReference type="GeneID" id="65917877"/>
<dbReference type="GO" id="GO:0033969">
    <property type="term" value="F:gamma-glutamyl-gamma-aminobutyrate hydrolase activity"/>
    <property type="evidence" value="ECO:0007669"/>
    <property type="project" value="TreeGrafter"/>
</dbReference>
<dbReference type="InterPro" id="IPR011697">
    <property type="entry name" value="Peptidase_C26"/>
</dbReference>
<dbReference type="PANTHER" id="PTHR43235:SF1">
    <property type="entry name" value="GLUTAMINE AMIDOTRANSFERASE PB2B2.05-RELATED"/>
    <property type="match status" value="1"/>
</dbReference>
<dbReference type="Pfam" id="PF07722">
    <property type="entry name" value="Peptidase_C26"/>
    <property type="match status" value="1"/>
</dbReference>
<accession>A0A0R1FG20</accession>
<gene>
    <name evidence="1" type="ORF">FD22_GL000625</name>
</gene>
<dbReference type="GO" id="GO:0006598">
    <property type="term" value="P:polyamine catabolic process"/>
    <property type="evidence" value="ECO:0007669"/>
    <property type="project" value="TreeGrafter"/>
</dbReference>
<dbReference type="GO" id="GO:0016740">
    <property type="term" value="F:transferase activity"/>
    <property type="evidence" value="ECO:0007669"/>
    <property type="project" value="UniProtKB-KW"/>
</dbReference>
<dbReference type="EMBL" id="AZCN01000017">
    <property type="protein sequence ID" value="KRK18356.1"/>
    <property type="molecule type" value="Genomic_DNA"/>
</dbReference>
<reference evidence="1 2" key="1">
    <citation type="journal article" date="2015" name="Genome Announc.">
        <title>Expanding the biotechnology potential of lactobacilli through comparative genomics of 213 strains and associated genera.</title>
        <authorList>
            <person name="Sun Z."/>
            <person name="Harris H.M."/>
            <person name="McCann A."/>
            <person name="Guo C."/>
            <person name="Argimon S."/>
            <person name="Zhang W."/>
            <person name="Yang X."/>
            <person name="Jeffery I.B."/>
            <person name="Cooney J.C."/>
            <person name="Kagawa T.F."/>
            <person name="Liu W."/>
            <person name="Song Y."/>
            <person name="Salvetti E."/>
            <person name="Wrobel A."/>
            <person name="Rasinkangas P."/>
            <person name="Parkhill J."/>
            <person name="Rea M.C."/>
            <person name="O'Sullivan O."/>
            <person name="Ritari J."/>
            <person name="Douillard F.P."/>
            <person name="Paul Ross R."/>
            <person name="Yang R."/>
            <person name="Briner A.E."/>
            <person name="Felis G.E."/>
            <person name="de Vos W.M."/>
            <person name="Barrangou R."/>
            <person name="Klaenhammer T.R."/>
            <person name="Caufield P.W."/>
            <person name="Cui Y."/>
            <person name="Zhang H."/>
            <person name="O'Toole P.W."/>
        </authorList>
    </citation>
    <scope>NUCLEOTIDE SEQUENCE [LARGE SCALE GENOMIC DNA]</scope>
    <source>
        <strain evidence="1 2">DSM 20001</strain>
    </source>
</reference>
<evidence type="ECO:0000313" key="1">
    <source>
        <dbReference type="EMBL" id="KRK18356.1"/>
    </source>
</evidence>
<dbReference type="FunFam" id="3.40.50.880:FF:000030">
    <property type="entry name" value="Gamma-glutamyl-gamma-aminobutyrate hydrolase PuuD"/>
    <property type="match status" value="1"/>
</dbReference>
<dbReference type="eggNOG" id="COG2071">
    <property type="taxonomic scope" value="Bacteria"/>
</dbReference>
<keyword evidence="1" id="KW-0315">Glutamine amidotransferase</keyword>
<dbReference type="InterPro" id="IPR044668">
    <property type="entry name" value="PuuD-like"/>
</dbReference>
<dbReference type="RefSeq" id="WP_010011960.1">
    <property type="nucleotide sequence ID" value="NZ_AZCN01000017.1"/>
</dbReference>
<dbReference type="PATRIC" id="fig|913848.6.peg.643"/>
<dbReference type="PANTHER" id="PTHR43235">
    <property type="entry name" value="GLUTAMINE AMIDOTRANSFERASE PB2B2.05-RELATED"/>
    <property type="match status" value="1"/>
</dbReference>
<name>A0A0R1FG20_9LACO</name>
<dbReference type="Gene3D" id="3.40.50.880">
    <property type="match status" value="1"/>
</dbReference>
<dbReference type="Proteomes" id="UP000051181">
    <property type="component" value="Unassembled WGS sequence"/>
</dbReference>
<dbReference type="InterPro" id="IPR029062">
    <property type="entry name" value="Class_I_gatase-like"/>
</dbReference>
<dbReference type="PROSITE" id="PS51273">
    <property type="entry name" value="GATASE_TYPE_1"/>
    <property type="match status" value="1"/>
</dbReference>
<dbReference type="SUPFAM" id="SSF52317">
    <property type="entry name" value="Class I glutamine amidotransferase-like"/>
    <property type="match status" value="1"/>
</dbReference>
<sequence>MRPRIAITNTKKIMDKRRLTATPETYVHAVTASGGLPLMVPALAVELVPELLATVDAVLLSGGHDVSPDLYGAKLDPATGELDRARDLFEIALVKQALAAHKPIFGICRGQQIINVALGGTLVQNITGTPIKHQQRPISGTKTTHQVQVISGTRLASLLQGAYAVNSFHHQAVAQVAPGLKVSVRSADGVIEALEAPQQQLFSVQWHPEIMYPDHPAAQRLFQAFIQQASGIGQSAS</sequence>
<evidence type="ECO:0000313" key="2">
    <source>
        <dbReference type="Proteomes" id="UP000051181"/>
    </source>
</evidence>
<comment type="caution">
    <text evidence="1">The sequence shown here is derived from an EMBL/GenBank/DDBJ whole genome shotgun (WGS) entry which is preliminary data.</text>
</comment>